<keyword evidence="3" id="KW-1185">Reference proteome</keyword>
<feature type="compositionally biased region" description="Basic and acidic residues" evidence="1">
    <location>
        <begin position="1"/>
        <end position="20"/>
    </location>
</feature>
<evidence type="ECO:0000313" key="3">
    <source>
        <dbReference type="Proteomes" id="UP000291819"/>
    </source>
</evidence>
<dbReference type="Gene3D" id="3.30.1340.30">
    <property type="match status" value="1"/>
</dbReference>
<gene>
    <name evidence="2" type="ORF">EYS08_06660</name>
</gene>
<name>A0A4Q9HG09_9SPHI</name>
<evidence type="ECO:0000256" key="1">
    <source>
        <dbReference type="SAM" id="MobiDB-lite"/>
    </source>
</evidence>
<reference evidence="2 3" key="1">
    <citation type="submission" date="2019-02" db="EMBL/GenBank/DDBJ databases">
        <title>Pedobacter kyonggii whole genome sequence analysis.</title>
        <authorList>
            <person name="Dahal R.H."/>
        </authorList>
    </citation>
    <scope>NUCLEOTIDE SEQUENCE [LARGE SCALE GENOMIC DNA]</scope>
    <source>
        <strain evidence="2 3">K-4-11-1</strain>
    </source>
</reference>
<organism evidence="2 3">
    <name type="scientific">Pedobacter kyonggii</name>
    <dbReference type="NCBI Taxonomy" id="1926871"/>
    <lineage>
        <taxon>Bacteria</taxon>
        <taxon>Pseudomonadati</taxon>
        <taxon>Bacteroidota</taxon>
        <taxon>Sphingobacteriia</taxon>
        <taxon>Sphingobacteriales</taxon>
        <taxon>Sphingobacteriaceae</taxon>
        <taxon>Pedobacter</taxon>
    </lineage>
</organism>
<feature type="region of interest" description="Disordered" evidence="1">
    <location>
        <begin position="1"/>
        <end position="30"/>
    </location>
</feature>
<dbReference type="RefSeq" id="WP_131029274.1">
    <property type="nucleotide sequence ID" value="NZ_SIXF01000004.1"/>
</dbReference>
<dbReference type="AlphaFoldDB" id="A0A4Q9HG09"/>
<evidence type="ECO:0000313" key="2">
    <source>
        <dbReference type="EMBL" id="TBO43627.1"/>
    </source>
</evidence>
<comment type="caution">
    <text evidence="2">The sequence shown here is derived from an EMBL/GenBank/DDBJ whole genome shotgun (WGS) entry which is preliminary data.</text>
</comment>
<accession>A0A4Q9HG09</accession>
<dbReference type="Proteomes" id="UP000291819">
    <property type="component" value="Unassembled WGS sequence"/>
</dbReference>
<proteinExistence type="predicted"/>
<sequence length="124" mass="14426">MKTDTDEDQLKPWGIKHERNTPGNSGNKRIDFQRKDTHRKKIQDNAQIRALVVKALEERIILNGKKVVVKVDNDTVYLLGELDNIQQNLQIKSALALLKLNRRISNKLTIKPAERTYHYQKNLL</sequence>
<evidence type="ECO:0008006" key="4">
    <source>
        <dbReference type="Google" id="ProtNLM"/>
    </source>
</evidence>
<protein>
    <recommendedName>
        <fullName evidence="4">BON domain-containing protein</fullName>
    </recommendedName>
</protein>
<dbReference type="EMBL" id="SIXF01000004">
    <property type="protein sequence ID" value="TBO43627.1"/>
    <property type="molecule type" value="Genomic_DNA"/>
</dbReference>